<reference evidence="1" key="2">
    <citation type="submission" date="2020-09" db="EMBL/GenBank/DDBJ databases">
        <authorList>
            <person name="Sun Q."/>
            <person name="Zhou Y."/>
        </authorList>
    </citation>
    <scope>NUCLEOTIDE SEQUENCE</scope>
    <source>
        <strain evidence="1">CGMCC 1.12754</strain>
    </source>
</reference>
<keyword evidence="2" id="KW-1185">Reference proteome</keyword>
<dbReference type="Proteomes" id="UP000622860">
    <property type="component" value="Unassembled WGS sequence"/>
</dbReference>
<dbReference type="AlphaFoldDB" id="A0A917M0X3"/>
<proteinExistence type="predicted"/>
<dbReference type="Pfam" id="PF01042">
    <property type="entry name" value="Ribonuc_L-PSP"/>
    <property type="match status" value="1"/>
</dbReference>
<organism evidence="1 2">
    <name type="scientific">Virgibacillus oceani</name>
    <dbReference type="NCBI Taxonomy" id="1479511"/>
    <lineage>
        <taxon>Bacteria</taxon>
        <taxon>Bacillati</taxon>
        <taxon>Bacillota</taxon>
        <taxon>Bacilli</taxon>
        <taxon>Bacillales</taxon>
        <taxon>Bacillaceae</taxon>
        <taxon>Virgibacillus</taxon>
    </lineage>
</organism>
<dbReference type="Gene3D" id="3.30.1330.40">
    <property type="entry name" value="RutC-like"/>
    <property type="match status" value="1"/>
</dbReference>
<protein>
    <submittedName>
        <fullName evidence="1">Reactive intermediate/imine deaminase</fullName>
    </submittedName>
</protein>
<gene>
    <name evidence="1" type="ORF">GCM10011398_10010</name>
</gene>
<evidence type="ECO:0000313" key="2">
    <source>
        <dbReference type="Proteomes" id="UP000622860"/>
    </source>
</evidence>
<dbReference type="InterPro" id="IPR035959">
    <property type="entry name" value="RutC-like_sf"/>
</dbReference>
<name>A0A917M0X3_9BACI</name>
<dbReference type="SUPFAM" id="SSF55298">
    <property type="entry name" value="YjgF-like"/>
    <property type="match status" value="1"/>
</dbReference>
<dbReference type="PANTHER" id="PTHR11803">
    <property type="entry name" value="2-IMINOBUTANOATE/2-IMINOPROPANOATE DEAMINASE RIDA"/>
    <property type="match status" value="1"/>
</dbReference>
<dbReference type="GO" id="GO:0019239">
    <property type="term" value="F:deaminase activity"/>
    <property type="evidence" value="ECO:0007669"/>
    <property type="project" value="TreeGrafter"/>
</dbReference>
<dbReference type="GO" id="GO:0005829">
    <property type="term" value="C:cytosol"/>
    <property type="evidence" value="ECO:0007669"/>
    <property type="project" value="TreeGrafter"/>
</dbReference>
<comment type="caution">
    <text evidence="1">The sequence shown here is derived from an EMBL/GenBank/DDBJ whole genome shotgun (WGS) entry which is preliminary data.</text>
</comment>
<dbReference type="InterPro" id="IPR006175">
    <property type="entry name" value="YjgF/YER057c/UK114"/>
</dbReference>
<accession>A0A917M0X3</accession>
<dbReference type="CDD" id="cd00448">
    <property type="entry name" value="YjgF_YER057c_UK114_family"/>
    <property type="match status" value="1"/>
</dbReference>
<dbReference type="EMBL" id="BMFR01000002">
    <property type="protein sequence ID" value="GGG68177.1"/>
    <property type="molecule type" value="Genomic_DNA"/>
</dbReference>
<reference evidence="1" key="1">
    <citation type="journal article" date="2014" name="Int. J. Syst. Evol. Microbiol.">
        <title>Complete genome sequence of Corynebacterium casei LMG S-19264T (=DSM 44701T), isolated from a smear-ripened cheese.</title>
        <authorList>
            <consortium name="US DOE Joint Genome Institute (JGI-PGF)"/>
            <person name="Walter F."/>
            <person name="Albersmeier A."/>
            <person name="Kalinowski J."/>
            <person name="Ruckert C."/>
        </authorList>
    </citation>
    <scope>NUCLEOTIDE SEQUENCE</scope>
    <source>
        <strain evidence="1">CGMCC 1.12754</strain>
    </source>
</reference>
<sequence>MVLLKEIIQTGNAPKPSGPYSQGVKAGEFIFVSGMDGVHPNGELAGDTIASQAAASLENIKHVLAEKGARLSDIVHVSCHLSELNQENVNEFNRVYATYFEDVEVKPARITVGSQLLGVKVEITAIASVN</sequence>
<dbReference type="PANTHER" id="PTHR11803:SF39">
    <property type="entry name" value="2-IMINOBUTANOATE_2-IMINOPROPANOATE DEAMINASE"/>
    <property type="match status" value="1"/>
</dbReference>
<dbReference type="RefSeq" id="WP_229683067.1">
    <property type="nucleotide sequence ID" value="NZ_BMFR01000002.1"/>
</dbReference>
<evidence type="ECO:0000313" key="1">
    <source>
        <dbReference type="EMBL" id="GGG68177.1"/>
    </source>
</evidence>